<dbReference type="InterPro" id="IPR008928">
    <property type="entry name" value="6-hairpin_glycosidase_sf"/>
</dbReference>
<accession>A0ABQ1EEA4</accession>
<dbReference type="InterPro" id="IPR017045">
    <property type="entry name" value="Malt_Pase/Glycosyl_Hdrlase"/>
</dbReference>
<proteinExistence type="inferred from homology"/>
<evidence type="ECO:0000313" key="7">
    <source>
        <dbReference type="EMBL" id="GFZ32925.1"/>
    </source>
</evidence>
<dbReference type="PIRSF" id="PIRSF036289">
    <property type="entry name" value="Glycosyl_hydrolase_malt_phosph"/>
    <property type="match status" value="1"/>
</dbReference>
<evidence type="ECO:0000256" key="1">
    <source>
        <dbReference type="ARBA" id="ARBA00006768"/>
    </source>
</evidence>
<dbReference type="Gene3D" id="2.70.98.40">
    <property type="entry name" value="Glycoside hydrolase, family 65, N-terminal domain"/>
    <property type="match status" value="1"/>
</dbReference>
<comment type="caution">
    <text evidence="7">The sequence shown here is derived from an EMBL/GenBank/DDBJ whole genome shotgun (WGS) entry which is preliminary data.</text>
</comment>
<feature type="domain" description="Glycoside hydrolase family 65 C-terminal" evidence="5">
    <location>
        <begin position="688"/>
        <end position="743"/>
    </location>
</feature>
<dbReference type="GO" id="GO:0016787">
    <property type="term" value="F:hydrolase activity"/>
    <property type="evidence" value="ECO:0007669"/>
    <property type="project" value="UniProtKB-KW"/>
</dbReference>
<protein>
    <submittedName>
        <fullName evidence="7">Glycosyl hydrolase</fullName>
    </submittedName>
</protein>
<evidence type="ECO:0000259" key="6">
    <source>
        <dbReference type="Pfam" id="PF03636"/>
    </source>
</evidence>
<reference evidence="7 8" key="1">
    <citation type="journal article" date="2021" name="Int. J. Syst. Evol. Microbiol.">
        <title>Clostridium zeae sp. nov., isolated from corn silage.</title>
        <authorList>
            <person name="Kobayashi H."/>
            <person name="Tanizawa Y."/>
            <person name="Yagura M."/>
            <person name="Sakamoto M."/>
            <person name="Ohkuma M."/>
            <person name="Tohno M."/>
        </authorList>
    </citation>
    <scope>NUCLEOTIDE SEQUENCE [LARGE SCALE GENOMIC DNA]</scope>
    <source>
        <strain evidence="7 8">CSC2</strain>
    </source>
</reference>
<evidence type="ECO:0000313" key="8">
    <source>
        <dbReference type="Proteomes" id="UP000663802"/>
    </source>
</evidence>
<keyword evidence="3" id="KW-0808">Transferase</keyword>
<evidence type="ECO:0000259" key="4">
    <source>
        <dbReference type="Pfam" id="PF03632"/>
    </source>
</evidence>
<dbReference type="InterPro" id="IPR005195">
    <property type="entry name" value="Glyco_hydro_65_M"/>
</dbReference>
<gene>
    <name evidence="7" type="ORF">CSC2_34510</name>
</gene>
<feature type="domain" description="Glycoside hydrolase family 65 N-terminal" evidence="6">
    <location>
        <begin position="13"/>
        <end position="264"/>
    </location>
</feature>
<dbReference type="EMBL" id="BMBA01000004">
    <property type="protein sequence ID" value="GFZ32925.1"/>
    <property type="molecule type" value="Genomic_DNA"/>
</dbReference>
<dbReference type="SUPFAM" id="SSF74650">
    <property type="entry name" value="Galactose mutarotase-like"/>
    <property type="match status" value="1"/>
</dbReference>
<evidence type="ECO:0000256" key="3">
    <source>
        <dbReference type="ARBA" id="ARBA00022679"/>
    </source>
</evidence>
<evidence type="ECO:0000259" key="5">
    <source>
        <dbReference type="Pfam" id="PF03633"/>
    </source>
</evidence>
<dbReference type="Gene3D" id="2.60.420.10">
    <property type="entry name" value="Maltose phosphorylase, domain 3"/>
    <property type="match status" value="1"/>
</dbReference>
<feature type="domain" description="Glycoside hydrolase family 65 central catalytic" evidence="4">
    <location>
        <begin position="318"/>
        <end position="679"/>
    </location>
</feature>
<dbReference type="RefSeq" id="WP_206871179.1">
    <property type="nucleotide sequence ID" value="NZ_BMBA01000004.1"/>
</dbReference>
<dbReference type="InterPro" id="IPR011013">
    <property type="entry name" value="Gal_mutarotase_sf_dom"/>
</dbReference>
<name>A0ABQ1EEA4_9CLOT</name>
<organism evidence="7 8">
    <name type="scientific">Clostridium zeae</name>
    <dbReference type="NCBI Taxonomy" id="2759022"/>
    <lineage>
        <taxon>Bacteria</taxon>
        <taxon>Bacillati</taxon>
        <taxon>Bacillota</taxon>
        <taxon>Clostridia</taxon>
        <taxon>Eubacteriales</taxon>
        <taxon>Clostridiaceae</taxon>
        <taxon>Clostridium</taxon>
    </lineage>
</organism>
<dbReference type="Proteomes" id="UP000663802">
    <property type="component" value="Unassembled WGS sequence"/>
</dbReference>
<dbReference type="PANTHER" id="PTHR11051">
    <property type="entry name" value="GLYCOSYL HYDROLASE-RELATED"/>
    <property type="match status" value="1"/>
</dbReference>
<dbReference type="Gene3D" id="1.50.10.10">
    <property type="match status" value="1"/>
</dbReference>
<dbReference type="Pfam" id="PF03633">
    <property type="entry name" value="Glyco_hydro_65C"/>
    <property type="match status" value="1"/>
</dbReference>
<sequence>MENEWIISDNCLEEKNLLKNESLFNVSNGYLGVRGNFEEKYPENYKTIRGTYINAFYEDAPIQYGEKAYAFPETMQKIVNVIDSQDIDIIINGEKFSVFQGTIKAFNRYVDIKKGCYIREIQWVSPLGKELKLKITRMASLKYLELFIINYEIEKVNFDEDIIIESSINADVSNFTDENDPRVGNDHAKILSVKSITAEKEVMQIVSETENSKNIVAVTTRHHCDAYNEVIVKNTEKSAENIIRITKGSKIINFTKYNVYTDSRRHENVENCGFEIAEKLSTISFESLRETQEEYLNKFWSLADIDIVGDENLHQGLKYNLYQLLQAVGKDEKSNITAKGLSGEGYEGHYFWDTEIYILPFFTLCYPELAKGLLRYRYNILDGARERALEMGHKKGAAYPWRTIIGKECSSYFPAGTAQYHINGDIAYSYIQYYLATGDFDFIKEFGAEVIFETARIWLEIGHFDKGLFKIDAVTGPDEYTAIVNNNYYTNVMAKYNLKWAVKFYNELKCKAENILESLSNKIGITEEEVKNFENAYTNMYLPYNEELKINAQDDTFLNKAVWDFENTPKENYPLLLNYHPLTIYRYQVLKQADTVLAHFLVEDEADFSTIKNSYDYYEKITTHDSSLSCAAYSIMASKVGYPSLAYKYFIETARLDLDDTHGNTKDGIHTANMGGTWMSIVYGFAGLRIKEDYVSLTPKLPEIWNELSFGFSYKGNHIKVYMKKDKTEIISEGNSLINLKLNNILYEINGDEKIILEIKR</sequence>
<dbReference type="Pfam" id="PF03632">
    <property type="entry name" value="Glyco_hydro_65m"/>
    <property type="match status" value="1"/>
</dbReference>
<dbReference type="PANTHER" id="PTHR11051:SF8">
    <property type="entry name" value="PROTEIN-GLUCOSYLGALACTOSYLHYDROXYLYSINE GLUCOSIDASE"/>
    <property type="match status" value="1"/>
</dbReference>
<keyword evidence="8" id="KW-1185">Reference proteome</keyword>
<keyword evidence="7" id="KW-0378">Hydrolase</keyword>
<dbReference type="InterPro" id="IPR037018">
    <property type="entry name" value="GH65_N"/>
</dbReference>
<evidence type="ECO:0000256" key="2">
    <source>
        <dbReference type="ARBA" id="ARBA00022676"/>
    </source>
</evidence>
<dbReference type="Pfam" id="PF03636">
    <property type="entry name" value="Glyco_hydro_65N"/>
    <property type="match status" value="1"/>
</dbReference>
<dbReference type="InterPro" id="IPR005194">
    <property type="entry name" value="Glyco_hydro_65_C"/>
</dbReference>
<comment type="similarity">
    <text evidence="1">Belongs to the glycosyl hydrolase 65 family.</text>
</comment>
<dbReference type="SUPFAM" id="SSF48208">
    <property type="entry name" value="Six-hairpin glycosidases"/>
    <property type="match status" value="1"/>
</dbReference>
<dbReference type="InterPro" id="IPR005196">
    <property type="entry name" value="Glyco_hydro_65_N"/>
</dbReference>
<dbReference type="InterPro" id="IPR012341">
    <property type="entry name" value="6hp_glycosidase-like_sf"/>
</dbReference>
<keyword evidence="2" id="KW-0328">Glycosyltransferase</keyword>